<evidence type="ECO:0000313" key="2">
    <source>
        <dbReference type="EMBL" id="MCO7543191.1"/>
    </source>
</evidence>
<evidence type="ECO:0008006" key="4">
    <source>
        <dbReference type="Google" id="ProtNLM"/>
    </source>
</evidence>
<keyword evidence="1" id="KW-1133">Transmembrane helix</keyword>
<protein>
    <recommendedName>
        <fullName evidence="4">Cation/multidrug efflux pump</fullName>
    </recommendedName>
</protein>
<proteinExistence type="predicted"/>
<dbReference type="RefSeq" id="WP_253162009.1">
    <property type="nucleotide sequence ID" value="NZ_JAMYBS010000001.1"/>
</dbReference>
<evidence type="ECO:0000313" key="3">
    <source>
        <dbReference type="Proteomes" id="UP001165292"/>
    </source>
</evidence>
<dbReference type="AlphaFoldDB" id="A0AA42BBC5"/>
<name>A0AA42BBC5_9GAMM</name>
<gene>
    <name evidence="2" type="ORF">NJF43_00265</name>
</gene>
<keyword evidence="1" id="KW-0472">Membrane</keyword>
<feature type="transmembrane region" description="Helical" evidence="1">
    <location>
        <begin position="6"/>
        <end position="26"/>
    </location>
</feature>
<sequence length="215" mass="23663">MQYLGLAVAIAVVGLIVLWIALRMLFGGNWLLGWLRGTTGLLVLAAAALTGLVAWDVCTYRALPQEAPVATLSFEADGAQRYQVRIEQGGEVRFVTLEGDLWQLDARILRWKGVATLIGLEPGYRLHKLSGRYLAVEQQDQARYAQVLLTQSALDADFWSWLQACQCTSLVLEAQPQRVSYMPIADGATYRVEMTPTGLLASPANPAAEQALKDW</sequence>
<evidence type="ECO:0000256" key="1">
    <source>
        <dbReference type="SAM" id="Phobius"/>
    </source>
</evidence>
<dbReference type="Proteomes" id="UP001165292">
    <property type="component" value="Unassembled WGS sequence"/>
</dbReference>
<reference evidence="2" key="1">
    <citation type="submission" date="2022-06" db="EMBL/GenBank/DDBJ databases">
        <title>Detection of beta-lactamases in bacteria of animal origin.</title>
        <authorList>
            <person name="Mlynarcik P."/>
            <person name="Zdarska V."/>
            <person name="Chudobova H."/>
            <person name="Prochazkova P."/>
            <person name="Hricova K."/>
            <person name="Mezerova K."/>
            <person name="Bardon J."/>
            <person name="Dolejska M."/>
            <person name="Sukkar I."/>
            <person name="Kolar M."/>
        </authorList>
    </citation>
    <scope>NUCLEOTIDE SEQUENCE</scope>
    <source>
        <strain evidence="2">S 300-3</strain>
    </source>
</reference>
<dbReference type="EMBL" id="JAMYBS010000001">
    <property type="protein sequence ID" value="MCO7543191.1"/>
    <property type="molecule type" value="Genomic_DNA"/>
</dbReference>
<keyword evidence="1" id="KW-0812">Transmembrane</keyword>
<organism evidence="2 3">
    <name type="scientific">Stutzerimonas nitrititolerans</name>
    <dbReference type="NCBI Taxonomy" id="2482751"/>
    <lineage>
        <taxon>Bacteria</taxon>
        <taxon>Pseudomonadati</taxon>
        <taxon>Pseudomonadota</taxon>
        <taxon>Gammaproteobacteria</taxon>
        <taxon>Pseudomonadales</taxon>
        <taxon>Pseudomonadaceae</taxon>
        <taxon>Stutzerimonas</taxon>
    </lineage>
</organism>
<feature type="transmembrane region" description="Helical" evidence="1">
    <location>
        <begin position="33"/>
        <end position="55"/>
    </location>
</feature>
<comment type="caution">
    <text evidence="2">The sequence shown here is derived from an EMBL/GenBank/DDBJ whole genome shotgun (WGS) entry which is preliminary data.</text>
</comment>
<accession>A0AA42BBC5</accession>